<organism evidence="1 2">
    <name type="scientific">Enhydrobacter aerosaccus</name>
    <dbReference type="NCBI Taxonomy" id="225324"/>
    <lineage>
        <taxon>Bacteria</taxon>
        <taxon>Pseudomonadati</taxon>
        <taxon>Pseudomonadota</taxon>
        <taxon>Alphaproteobacteria</taxon>
        <taxon>Hyphomicrobiales</taxon>
        <taxon>Enhydrobacter</taxon>
    </lineage>
</organism>
<proteinExistence type="predicted"/>
<reference evidence="2" key="1">
    <citation type="submission" date="2017-02" db="EMBL/GenBank/DDBJ databases">
        <authorList>
            <person name="Varghese N."/>
            <person name="Submissions S."/>
        </authorList>
    </citation>
    <scope>NUCLEOTIDE SEQUENCE [LARGE SCALE GENOMIC DNA]</scope>
    <source>
        <strain evidence="2">ATCC 27094</strain>
    </source>
</reference>
<dbReference type="AlphaFoldDB" id="A0A1T4SYI1"/>
<sequence>MQALLADWLRMENVVVLIAPRPGLSLEKNLWKEPQKSMISSSTCFVTF</sequence>
<gene>
    <name evidence="1" type="ORF">SAMN02745126_05300</name>
</gene>
<keyword evidence="2" id="KW-1185">Reference proteome</keyword>
<protein>
    <submittedName>
        <fullName evidence="1">Uncharacterized protein</fullName>
    </submittedName>
</protein>
<evidence type="ECO:0000313" key="1">
    <source>
        <dbReference type="EMBL" id="SKA33265.1"/>
    </source>
</evidence>
<evidence type="ECO:0000313" key="2">
    <source>
        <dbReference type="Proteomes" id="UP000190092"/>
    </source>
</evidence>
<accession>A0A1T4SYI1</accession>
<name>A0A1T4SYI1_9HYPH</name>
<dbReference type="Proteomes" id="UP000190092">
    <property type="component" value="Unassembled WGS sequence"/>
</dbReference>
<dbReference type="EMBL" id="FUWJ01000011">
    <property type="protein sequence ID" value="SKA33265.1"/>
    <property type="molecule type" value="Genomic_DNA"/>
</dbReference>